<feature type="transmembrane region" description="Helical" evidence="1">
    <location>
        <begin position="49"/>
        <end position="71"/>
    </location>
</feature>
<keyword evidence="1" id="KW-1133">Transmembrane helix</keyword>
<dbReference type="AlphaFoldDB" id="A0A3S4WUL5"/>
<sequence>MKILFMGRQNGAVLIYQPALLFGPSALSIFTVIFLALTLVYQQTGDADFTIQIGLMWCYGEALILVGNALLGETTSDKNSPVQIIGKCWLVN</sequence>
<evidence type="ECO:0000256" key="1">
    <source>
        <dbReference type="SAM" id="Phobius"/>
    </source>
</evidence>
<protein>
    <submittedName>
        <fullName evidence="2">Uncharacterized protein</fullName>
    </submittedName>
</protein>
<evidence type="ECO:0000313" key="2">
    <source>
        <dbReference type="EMBL" id="VEI64756.1"/>
    </source>
</evidence>
<keyword evidence="1" id="KW-0472">Membrane</keyword>
<organism evidence="2 3">
    <name type="scientific">Serratia fonticola</name>
    <dbReference type="NCBI Taxonomy" id="47917"/>
    <lineage>
        <taxon>Bacteria</taxon>
        <taxon>Pseudomonadati</taxon>
        <taxon>Pseudomonadota</taxon>
        <taxon>Gammaproteobacteria</taxon>
        <taxon>Enterobacterales</taxon>
        <taxon>Yersiniaceae</taxon>
        <taxon>Serratia</taxon>
    </lineage>
</organism>
<dbReference type="Proteomes" id="UP000270487">
    <property type="component" value="Chromosome"/>
</dbReference>
<feature type="transmembrane region" description="Helical" evidence="1">
    <location>
        <begin position="12"/>
        <end position="37"/>
    </location>
</feature>
<keyword evidence="1" id="KW-0812">Transmembrane</keyword>
<gene>
    <name evidence="2" type="ORF">NCTC13193_01249</name>
</gene>
<reference evidence="2 3" key="1">
    <citation type="submission" date="2018-12" db="EMBL/GenBank/DDBJ databases">
        <authorList>
            <consortium name="Pathogen Informatics"/>
        </authorList>
    </citation>
    <scope>NUCLEOTIDE SEQUENCE [LARGE SCALE GENOMIC DNA]</scope>
    <source>
        <strain evidence="2 3">NCTC13193</strain>
    </source>
</reference>
<accession>A0A3S4WUL5</accession>
<evidence type="ECO:0000313" key="3">
    <source>
        <dbReference type="Proteomes" id="UP000270487"/>
    </source>
</evidence>
<dbReference type="EMBL" id="LR134492">
    <property type="protein sequence ID" value="VEI64756.1"/>
    <property type="molecule type" value="Genomic_DNA"/>
</dbReference>
<name>A0A3S4WUL5_SERFO</name>
<proteinExistence type="predicted"/>